<dbReference type="Gene3D" id="3.30.565.10">
    <property type="entry name" value="Histidine kinase-like ATPase, C-terminal domain"/>
    <property type="match status" value="1"/>
</dbReference>
<dbReference type="EMBL" id="FOLQ01000014">
    <property type="protein sequence ID" value="SFE47590.1"/>
    <property type="molecule type" value="Genomic_DNA"/>
</dbReference>
<dbReference type="InterPro" id="IPR036890">
    <property type="entry name" value="HATPase_C_sf"/>
</dbReference>
<proteinExistence type="predicted"/>
<sequence length="118" mass="13319">MLEHSRISTGERHPTDLNARCEESLHLAYHGLQINDKSFQCELLTNFAPHIGKVPVVAPELGRVFLNLFNNAFYAARQKWLSQAHPGYQPKVQVITNQEADFITIQICDNGMGMPESI</sequence>
<evidence type="ECO:0000313" key="2">
    <source>
        <dbReference type="Proteomes" id="UP000198598"/>
    </source>
</evidence>
<dbReference type="AlphaFoldDB" id="A0A1I2AXH2"/>
<protein>
    <recommendedName>
        <fullName evidence="3">Histidine kinase-, DNA gyrase B-, and HSP90-like ATPase</fullName>
    </recommendedName>
</protein>
<dbReference type="Proteomes" id="UP000198598">
    <property type="component" value="Unassembled WGS sequence"/>
</dbReference>
<name>A0A1I2AXH2_9BACT</name>
<reference evidence="1 2" key="1">
    <citation type="submission" date="2016-10" db="EMBL/GenBank/DDBJ databases">
        <authorList>
            <person name="de Groot N.N."/>
        </authorList>
    </citation>
    <scope>NUCLEOTIDE SEQUENCE [LARGE SCALE GENOMIC DNA]</scope>
    <source>
        <strain evidence="1 2">DSM 26130</strain>
    </source>
</reference>
<evidence type="ECO:0000313" key="1">
    <source>
        <dbReference type="EMBL" id="SFE47590.1"/>
    </source>
</evidence>
<keyword evidence="2" id="KW-1185">Reference proteome</keyword>
<organism evidence="1 2">
    <name type="scientific">Spirosoma endophyticum</name>
    <dbReference type="NCBI Taxonomy" id="662367"/>
    <lineage>
        <taxon>Bacteria</taxon>
        <taxon>Pseudomonadati</taxon>
        <taxon>Bacteroidota</taxon>
        <taxon>Cytophagia</taxon>
        <taxon>Cytophagales</taxon>
        <taxon>Cytophagaceae</taxon>
        <taxon>Spirosoma</taxon>
    </lineage>
</organism>
<evidence type="ECO:0008006" key="3">
    <source>
        <dbReference type="Google" id="ProtNLM"/>
    </source>
</evidence>
<dbReference type="RefSeq" id="WP_245776788.1">
    <property type="nucleotide sequence ID" value="NZ_FOLQ01000014.1"/>
</dbReference>
<dbReference type="STRING" id="662367.SAMN05216167_11492"/>
<accession>A0A1I2AXH2</accession>
<gene>
    <name evidence="1" type="ORF">SAMN05216167_11492</name>
</gene>
<dbReference type="SUPFAM" id="SSF55874">
    <property type="entry name" value="ATPase domain of HSP90 chaperone/DNA topoisomerase II/histidine kinase"/>
    <property type="match status" value="1"/>
</dbReference>